<name>A0A061RWI0_9CHLO</name>
<accession>A0A061RWI0</accession>
<protein>
    <submittedName>
        <fullName evidence="1">Uncharacterized protein</fullName>
    </submittedName>
</protein>
<gene>
    <name evidence="1" type="ORF">TSPGSL018_20517</name>
</gene>
<organism evidence="1">
    <name type="scientific">Tetraselmis sp. GSL018</name>
    <dbReference type="NCBI Taxonomy" id="582737"/>
    <lineage>
        <taxon>Eukaryota</taxon>
        <taxon>Viridiplantae</taxon>
        <taxon>Chlorophyta</taxon>
        <taxon>core chlorophytes</taxon>
        <taxon>Chlorodendrophyceae</taxon>
        <taxon>Chlorodendrales</taxon>
        <taxon>Chlorodendraceae</taxon>
        <taxon>Tetraselmis</taxon>
    </lineage>
</organism>
<sequence>MGTQRAGRGAGPLAAPPFGMFDVLGIIGSKQQLDPRLVDGRGVPAESLGKLSPVGELHVAGLPLPVCARVADYVDVPDLEAIEELQDMPVTEKLRTGLEGRDRTGVHGDPRHPGGKAVAIRGCLREHIGKELRGWEAAIIVIVCPVVPRPHDGAHLLQGLGHGFHISLAGRA</sequence>
<proteinExistence type="predicted"/>
<reference evidence="1" key="1">
    <citation type="submission" date="2014-05" db="EMBL/GenBank/DDBJ databases">
        <title>The transcriptome of the halophilic microalga Tetraselmis sp. GSL018 isolated from the Great Salt Lake, Utah.</title>
        <authorList>
            <person name="Jinkerson R.E."/>
            <person name="D'Adamo S."/>
            <person name="Posewitz M.C."/>
        </authorList>
    </citation>
    <scope>NUCLEOTIDE SEQUENCE</scope>
    <source>
        <strain evidence="1">GSL018</strain>
    </source>
</reference>
<dbReference type="EMBL" id="GBEZ01009258">
    <property type="protein sequence ID" value="JAC76318.1"/>
    <property type="molecule type" value="Transcribed_RNA"/>
</dbReference>
<evidence type="ECO:0000313" key="1">
    <source>
        <dbReference type="EMBL" id="JAC76318.1"/>
    </source>
</evidence>
<dbReference type="AlphaFoldDB" id="A0A061RWI0"/>